<gene>
    <name evidence="7" type="ORF">N302_14407</name>
</gene>
<dbReference type="Gene3D" id="1.10.287.70">
    <property type="match status" value="1"/>
</dbReference>
<feature type="transmembrane region" description="Helical" evidence="5">
    <location>
        <begin position="6"/>
        <end position="23"/>
    </location>
</feature>
<keyword evidence="2 5" id="KW-0812">Transmembrane</keyword>
<protein>
    <submittedName>
        <fullName evidence="7">Two pore calcium channel protein 2</fullName>
    </submittedName>
</protein>
<accession>A0A091FW44</accession>
<keyword evidence="4 5" id="KW-0472">Membrane</keyword>
<dbReference type="GO" id="GO:0005216">
    <property type="term" value="F:monoatomic ion channel activity"/>
    <property type="evidence" value="ECO:0007669"/>
    <property type="project" value="InterPro"/>
</dbReference>
<dbReference type="PANTHER" id="PTHR46726:SF1">
    <property type="entry name" value="TWO-PORE CALCIUM CHANNEL 3"/>
    <property type="match status" value="1"/>
</dbReference>
<proteinExistence type="predicted"/>
<dbReference type="InterPro" id="IPR005821">
    <property type="entry name" value="Ion_trans_dom"/>
</dbReference>
<keyword evidence="3 5" id="KW-1133">Transmembrane helix</keyword>
<feature type="transmembrane region" description="Helical" evidence="5">
    <location>
        <begin position="62"/>
        <end position="81"/>
    </location>
</feature>
<keyword evidence="8" id="KW-1185">Reference proteome</keyword>
<dbReference type="AlphaFoldDB" id="A0A091FW44"/>
<sequence length="155" mass="17559">MLTFGGLTLVVYCVFAIIGMELFHGKIQYFPANSNTPHALECGNPALKDSLFARGKYCKNNFNNFASSFIVLMELTVVNQWHDILSQPAKLYFIAFHIVMVIIIVNAAFILLIVSFRIFVSFILEAFFVEYSLEKSEVETAMEQKIQELGMGVQE</sequence>
<evidence type="ECO:0000313" key="7">
    <source>
        <dbReference type="EMBL" id="KFO65490.1"/>
    </source>
</evidence>
<dbReference type="EMBL" id="KK719746">
    <property type="protein sequence ID" value="KFO65490.1"/>
    <property type="molecule type" value="Genomic_DNA"/>
</dbReference>
<evidence type="ECO:0000259" key="6">
    <source>
        <dbReference type="Pfam" id="PF00520"/>
    </source>
</evidence>
<evidence type="ECO:0000256" key="4">
    <source>
        <dbReference type="ARBA" id="ARBA00023136"/>
    </source>
</evidence>
<evidence type="ECO:0000256" key="5">
    <source>
        <dbReference type="SAM" id="Phobius"/>
    </source>
</evidence>
<name>A0A091FW44_CORBR</name>
<dbReference type="GO" id="GO:0016020">
    <property type="term" value="C:membrane"/>
    <property type="evidence" value="ECO:0007669"/>
    <property type="project" value="UniProtKB-SubCell"/>
</dbReference>
<reference evidence="7 8" key="1">
    <citation type="submission" date="2014-04" db="EMBL/GenBank/DDBJ databases">
        <title>Genome evolution of avian class.</title>
        <authorList>
            <person name="Zhang G."/>
            <person name="Li C."/>
        </authorList>
    </citation>
    <scope>NUCLEOTIDE SEQUENCE [LARGE SCALE GENOMIC DNA]</scope>
    <source>
        <strain evidence="7">BGI_N302</strain>
    </source>
</reference>
<evidence type="ECO:0000256" key="2">
    <source>
        <dbReference type="ARBA" id="ARBA00022692"/>
    </source>
</evidence>
<evidence type="ECO:0000256" key="3">
    <source>
        <dbReference type="ARBA" id="ARBA00022989"/>
    </source>
</evidence>
<organism evidence="7 8">
    <name type="scientific">Corvus brachyrhynchos</name>
    <name type="common">American crow</name>
    <dbReference type="NCBI Taxonomy" id="85066"/>
    <lineage>
        <taxon>Eukaryota</taxon>
        <taxon>Metazoa</taxon>
        <taxon>Chordata</taxon>
        <taxon>Craniata</taxon>
        <taxon>Vertebrata</taxon>
        <taxon>Euteleostomi</taxon>
        <taxon>Archelosauria</taxon>
        <taxon>Archosauria</taxon>
        <taxon>Dinosauria</taxon>
        <taxon>Saurischia</taxon>
        <taxon>Theropoda</taxon>
        <taxon>Coelurosauria</taxon>
        <taxon>Aves</taxon>
        <taxon>Neognathae</taxon>
        <taxon>Neoaves</taxon>
        <taxon>Telluraves</taxon>
        <taxon>Australaves</taxon>
        <taxon>Passeriformes</taxon>
        <taxon>Corvoidea</taxon>
        <taxon>Corvidae</taxon>
        <taxon>Corvus</taxon>
    </lineage>
</organism>
<dbReference type="Proteomes" id="UP000052976">
    <property type="component" value="Unassembled WGS sequence"/>
</dbReference>
<dbReference type="STRING" id="85066.A0A091FW44"/>
<comment type="subcellular location">
    <subcellularLocation>
        <location evidence="1">Membrane</location>
        <topology evidence="1">Multi-pass membrane protein</topology>
    </subcellularLocation>
</comment>
<evidence type="ECO:0000256" key="1">
    <source>
        <dbReference type="ARBA" id="ARBA00004141"/>
    </source>
</evidence>
<feature type="transmembrane region" description="Helical" evidence="5">
    <location>
        <begin position="93"/>
        <end position="114"/>
    </location>
</feature>
<feature type="domain" description="Ion transport" evidence="6">
    <location>
        <begin position="2"/>
        <end position="111"/>
    </location>
</feature>
<dbReference type="PANTHER" id="PTHR46726">
    <property type="entry name" value="TWO PORE CHANNEL 3"/>
    <property type="match status" value="1"/>
</dbReference>
<dbReference type="Pfam" id="PF00520">
    <property type="entry name" value="Ion_trans"/>
    <property type="match status" value="1"/>
</dbReference>
<evidence type="ECO:0000313" key="8">
    <source>
        <dbReference type="Proteomes" id="UP000052976"/>
    </source>
</evidence>